<keyword evidence="2" id="KW-0812">Transmembrane</keyword>
<evidence type="ECO:0000256" key="2">
    <source>
        <dbReference type="SAM" id="Phobius"/>
    </source>
</evidence>
<keyword evidence="2" id="KW-1133">Transmembrane helix</keyword>
<proteinExistence type="predicted"/>
<sequence length="216" mass="24420">MSESQPQCLLKDLFLFFFHFLFFPSPLQSYYRRRRLQNEFYLRSGPLLPGRLALRDALGEDDDAHLSRCFAGRRISYRCSPPCIQCTASAGLLLDCTATPYSRPFGRLYPSRAVEVTLRRTWIEELLEPYMTVLPSPEAFPATSRQSATANLLRLLRVAPHRQRISIPMMQPPHRPPSRLVPRATPSASNSGVLHSTAPNATAPRQKVFAPIRLAA</sequence>
<dbReference type="Proteomes" id="UP001586593">
    <property type="component" value="Unassembled WGS sequence"/>
</dbReference>
<gene>
    <name evidence="3" type="ORF">VTK73DRAFT_2179</name>
</gene>
<evidence type="ECO:0000256" key="1">
    <source>
        <dbReference type="SAM" id="MobiDB-lite"/>
    </source>
</evidence>
<comment type="caution">
    <text evidence="3">The sequence shown here is derived from an EMBL/GenBank/DDBJ whole genome shotgun (WGS) entry which is preliminary data.</text>
</comment>
<keyword evidence="4" id="KW-1185">Reference proteome</keyword>
<feature type="region of interest" description="Disordered" evidence="1">
    <location>
        <begin position="168"/>
        <end position="202"/>
    </location>
</feature>
<evidence type="ECO:0000313" key="4">
    <source>
        <dbReference type="Proteomes" id="UP001586593"/>
    </source>
</evidence>
<accession>A0ABR3VSH0</accession>
<keyword evidence="2" id="KW-0472">Membrane</keyword>
<protein>
    <submittedName>
        <fullName evidence="3">Uncharacterized protein</fullName>
    </submittedName>
</protein>
<evidence type="ECO:0000313" key="3">
    <source>
        <dbReference type="EMBL" id="KAL1844606.1"/>
    </source>
</evidence>
<dbReference type="EMBL" id="JAZHXJ010001593">
    <property type="protein sequence ID" value="KAL1844606.1"/>
    <property type="molecule type" value="Genomic_DNA"/>
</dbReference>
<reference evidence="3 4" key="1">
    <citation type="journal article" date="2024" name="Commun. Biol.">
        <title>Comparative genomic analysis of thermophilic fungi reveals convergent evolutionary adaptations and gene losses.</title>
        <authorList>
            <person name="Steindorff A.S."/>
            <person name="Aguilar-Pontes M.V."/>
            <person name="Robinson A.J."/>
            <person name="Andreopoulos B."/>
            <person name="LaButti K."/>
            <person name="Kuo A."/>
            <person name="Mondo S."/>
            <person name="Riley R."/>
            <person name="Otillar R."/>
            <person name="Haridas S."/>
            <person name="Lipzen A."/>
            <person name="Grimwood J."/>
            <person name="Schmutz J."/>
            <person name="Clum A."/>
            <person name="Reid I.D."/>
            <person name="Moisan M.C."/>
            <person name="Butler G."/>
            <person name="Nguyen T.T.M."/>
            <person name="Dewar K."/>
            <person name="Conant G."/>
            <person name="Drula E."/>
            <person name="Henrissat B."/>
            <person name="Hansel C."/>
            <person name="Singer S."/>
            <person name="Hutchinson M.I."/>
            <person name="de Vries R.P."/>
            <person name="Natvig D.O."/>
            <person name="Powell A.J."/>
            <person name="Tsang A."/>
            <person name="Grigoriev I.V."/>
        </authorList>
    </citation>
    <scope>NUCLEOTIDE SEQUENCE [LARGE SCALE GENOMIC DNA]</scope>
    <source>
        <strain evidence="3 4">ATCC 24622</strain>
    </source>
</reference>
<name>A0ABR3VSH0_9PEZI</name>
<feature type="compositionally biased region" description="Polar residues" evidence="1">
    <location>
        <begin position="186"/>
        <end position="200"/>
    </location>
</feature>
<organism evidence="3 4">
    <name type="scientific">Phialemonium thermophilum</name>
    <dbReference type="NCBI Taxonomy" id="223376"/>
    <lineage>
        <taxon>Eukaryota</taxon>
        <taxon>Fungi</taxon>
        <taxon>Dikarya</taxon>
        <taxon>Ascomycota</taxon>
        <taxon>Pezizomycotina</taxon>
        <taxon>Sordariomycetes</taxon>
        <taxon>Sordariomycetidae</taxon>
        <taxon>Cephalothecales</taxon>
        <taxon>Cephalothecaceae</taxon>
        <taxon>Phialemonium</taxon>
    </lineage>
</organism>
<feature type="transmembrane region" description="Helical" evidence="2">
    <location>
        <begin position="13"/>
        <end position="31"/>
    </location>
</feature>